<keyword evidence="2" id="KW-1185">Reference proteome</keyword>
<accession>W1P2H6</accession>
<dbReference type="EMBL" id="KI394743">
    <property type="protein sequence ID" value="ERN01771.1"/>
    <property type="molecule type" value="Genomic_DNA"/>
</dbReference>
<evidence type="ECO:0000313" key="1">
    <source>
        <dbReference type="EMBL" id="ERN01771.1"/>
    </source>
</evidence>
<organism evidence="1 2">
    <name type="scientific">Amborella trichopoda</name>
    <dbReference type="NCBI Taxonomy" id="13333"/>
    <lineage>
        <taxon>Eukaryota</taxon>
        <taxon>Viridiplantae</taxon>
        <taxon>Streptophyta</taxon>
        <taxon>Embryophyta</taxon>
        <taxon>Tracheophyta</taxon>
        <taxon>Spermatophyta</taxon>
        <taxon>Magnoliopsida</taxon>
        <taxon>Amborellales</taxon>
        <taxon>Amborellaceae</taxon>
        <taxon>Amborella</taxon>
    </lineage>
</organism>
<sequence>MVLRSSSTSPLICWEVSDACRESPSLGPQVRVKLGPFEGVNGTTVKSRIGGTSLEAESWIEGMTSPSSRGTLGTPPAA</sequence>
<protein>
    <submittedName>
        <fullName evidence="1">Uncharacterized protein</fullName>
    </submittedName>
</protein>
<dbReference type="Proteomes" id="UP000017836">
    <property type="component" value="Unassembled WGS sequence"/>
</dbReference>
<dbReference type="Gramene" id="ERN01771">
    <property type="protein sequence ID" value="ERN01771"/>
    <property type="gene ID" value="AMTR_s00097p00170670"/>
</dbReference>
<gene>
    <name evidence="1" type="ORF">AMTR_s00097p00170670</name>
</gene>
<dbReference type="AlphaFoldDB" id="W1P2H6"/>
<reference evidence="2" key="1">
    <citation type="journal article" date="2013" name="Science">
        <title>The Amborella genome and the evolution of flowering plants.</title>
        <authorList>
            <consortium name="Amborella Genome Project"/>
        </authorList>
    </citation>
    <scope>NUCLEOTIDE SEQUENCE [LARGE SCALE GENOMIC DNA]</scope>
</reference>
<proteinExistence type="predicted"/>
<name>W1P2H6_AMBTC</name>
<dbReference type="HOGENOM" id="CLU_2625289_0_0_1"/>
<evidence type="ECO:0000313" key="2">
    <source>
        <dbReference type="Proteomes" id="UP000017836"/>
    </source>
</evidence>